<keyword evidence="2" id="KW-0812">Transmembrane</keyword>
<feature type="transmembrane region" description="Helical" evidence="2">
    <location>
        <begin position="75"/>
        <end position="91"/>
    </location>
</feature>
<keyword evidence="4" id="KW-1185">Reference proteome</keyword>
<sequence length="300" mass="31241">MDPRRPTPPPWLPAARPQAPPPAVSEPPPAAPPPGPPARPRFEWRRLARSRRGAAGLAILAAALLLWPFSGLSWIPWLAGLGALIVLRILRLDGLLRGWDLPLAGLVVVVGLTMSTGPWAWALAASIGVLIAGLVRLPAWRLAAAGAVLCLITGIGFAVTDLQQGQQAAASYEITQQQNRADQGAPRPQSVLPSLLNRIAMGSPGAVCDNLLSEPARTPFAASVGQPDCAAAVMALAALVSDRIRYSQAEIPSVSTATGIEADACNMSWGSGAQAGPQLGHFTIGPVAPSRYVVTGFRPC</sequence>
<feature type="region of interest" description="Disordered" evidence="1">
    <location>
        <begin position="1"/>
        <end position="39"/>
    </location>
</feature>
<name>A0ABS9TDK9_9PSEU</name>
<keyword evidence="2" id="KW-1133">Transmembrane helix</keyword>
<feature type="transmembrane region" description="Helical" evidence="2">
    <location>
        <begin position="139"/>
        <end position="159"/>
    </location>
</feature>
<dbReference type="EMBL" id="JAKXMK010000010">
    <property type="protein sequence ID" value="MCH6166631.1"/>
    <property type="molecule type" value="Genomic_DNA"/>
</dbReference>
<organism evidence="3 4">
    <name type="scientific">Pseudonocardia alaniniphila</name>
    <dbReference type="NCBI Taxonomy" id="75291"/>
    <lineage>
        <taxon>Bacteria</taxon>
        <taxon>Bacillati</taxon>
        <taxon>Actinomycetota</taxon>
        <taxon>Actinomycetes</taxon>
        <taxon>Pseudonocardiales</taxon>
        <taxon>Pseudonocardiaceae</taxon>
        <taxon>Pseudonocardia</taxon>
    </lineage>
</organism>
<keyword evidence="2" id="KW-0472">Membrane</keyword>
<protein>
    <submittedName>
        <fullName evidence="3">Uncharacterized protein</fullName>
    </submittedName>
</protein>
<evidence type="ECO:0000313" key="4">
    <source>
        <dbReference type="Proteomes" id="UP001299970"/>
    </source>
</evidence>
<gene>
    <name evidence="3" type="ORF">MMF94_13160</name>
</gene>
<proteinExistence type="predicted"/>
<evidence type="ECO:0000256" key="2">
    <source>
        <dbReference type="SAM" id="Phobius"/>
    </source>
</evidence>
<dbReference type="Proteomes" id="UP001299970">
    <property type="component" value="Unassembled WGS sequence"/>
</dbReference>
<evidence type="ECO:0000256" key="1">
    <source>
        <dbReference type="SAM" id="MobiDB-lite"/>
    </source>
</evidence>
<feature type="transmembrane region" description="Helical" evidence="2">
    <location>
        <begin position="53"/>
        <end position="69"/>
    </location>
</feature>
<reference evidence="3 4" key="1">
    <citation type="submission" date="2022-03" db="EMBL/GenBank/DDBJ databases">
        <title>Pseudonocardia alaer sp. nov., a novel actinomycete isolated from reed forest soil.</title>
        <authorList>
            <person name="Wang L."/>
        </authorList>
    </citation>
    <scope>NUCLEOTIDE SEQUENCE [LARGE SCALE GENOMIC DNA]</scope>
    <source>
        <strain evidence="3 4">Y-16303</strain>
    </source>
</reference>
<feature type="transmembrane region" description="Helical" evidence="2">
    <location>
        <begin position="103"/>
        <end position="133"/>
    </location>
</feature>
<comment type="caution">
    <text evidence="3">The sequence shown here is derived from an EMBL/GenBank/DDBJ whole genome shotgun (WGS) entry which is preliminary data.</text>
</comment>
<evidence type="ECO:0000313" key="3">
    <source>
        <dbReference type="EMBL" id="MCH6166631.1"/>
    </source>
</evidence>
<accession>A0ABS9TDK9</accession>
<dbReference type="RefSeq" id="WP_241036655.1">
    <property type="nucleotide sequence ID" value="NZ_BAAAJF010000039.1"/>
</dbReference>